<comment type="caution">
    <text evidence="10">The sequence shown here is derived from an EMBL/GenBank/DDBJ whole genome shotgun (WGS) entry which is preliminary data.</text>
</comment>
<dbReference type="GO" id="GO:0004930">
    <property type="term" value="F:G protein-coupled receptor activity"/>
    <property type="evidence" value="ECO:0007669"/>
    <property type="project" value="UniProtKB-KW"/>
</dbReference>
<evidence type="ECO:0000256" key="3">
    <source>
        <dbReference type="ARBA" id="ARBA00022989"/>
    </source>
</evidence>
<dbReference type="PRINTS" id="PR00237">
    <property type="entry name" value="GPCRRHODOPSN"/>
</dbReference>
<feature type="transmembrane region" description="Helical" evidence="8">
    <location>
        <begin position="277"/>
        <end position="298"/>
    </location>
</feature>
<dbReference type="InterPro" id="IPR000276">
    <property type="entry name" value="GPCR_Rhodpsn"/>
</dbReference>
<name>A0A8B6DSS7_MYTGA</name>
<evidence type="ECO:0000259" key="9">
    <source>
        <dbReference type="PROSITE" id="PS50262"/>
    </source>
</evidence>
<protein>
    <recommendedName>
        <fullName evidence="9">G-protein coupled receptors family 1 profile domain-containing protein</fullName>
    </recommendedName>
</protein>
<reference evidence="10" key="1">
    <citation type="submission" date="2018-11" db="EMBL/GenBank/DDBJ databases">
        <authorList>
            <person name="Alioto T."/>
            <person name="Alioto T."/>
        </authorList>
    </citation>
    <scope>NUCLEOTIDE SEQUENCE</scope>
</reference>
<evidence type="ECO:0000256" key="5">
    <source>
        <dbReference type="ARBA" id="ARBA00023136"/>
    </source>
</evidence>
<keyword evidence="6" id="KW-0675">Receptor</keyword>
<keyword evidence="3 8" id="KW-1133">Transmembrane helix</keyword>
<keyword evidence="7" id="KW-0807">Transducer</keyword>
<dbReference type="AlphaFoldDB" id="A0A8B6DSS7"/>
<proteinExistence type="predicted"/>
<keyword evidence="5 8" id="KW-0472">Membrane</keyword>
<feature type="transmembrane region" description="Helical" evidence="8">
    <location>
        <begin position="318"/>
        <end position="338"/>
    </location>
</feature>
<comment type="subcellular location">
    <subcellularLocation>
        <location evidence="1">Membrane</location>
        <topology evidence="1">Multi-pass membrane protein</topology>
    </subcellularLocation>
</comment>
<feature type="transmembrane region" description="Helical" evidence="8">
    <location>
        <begin position="133"/>
        <end position="152"/>
    </location>
</feature>
<dbReference type="OrthoDB" id="10306461at2759"/>
<keyword evidence="11" id="KW-1185">Reference proteome</keyword>
<accession>A0A8B6DSS7</accession>
<evidence type="ECO:0000256" key="8">
    <source>
        <dbReference type="SAM" id="Phobius"/>
    </source>
</evidence>
<evidence type="ECO:0000256" key="4">
    <source>
        <dbReference type="ARBA" id="ARBA00023040"/>
    </source>
</evidence>
<keyword evidence="2 8" id="KW-0812">Transmembrane</keyword>
<feature type="transmembrane region" description="Helical" evidence="8">
    <location>
        <begin position="173"/>
        <end position="193"/>
    </location>
</feature>
<dbReference type="Pfam" id="PF00001">
    <property type="entry name" value="7tm_1"/>
    <property type="match status" value="1"/>
</dbReference>
<feature type="transmembrane region" description="Helical" evidence="8">
    <location>
        <begin position="222"/>
        <end position="244"/>
    </location>
</feature>
<dbReference type="SUPFAM" id="SSF81321">
    <property type="entry name" value="Family A G protein-coupled receptor-like"/>
    <property type="match status" value="1"/>
</dbReference>
<gene>
    <name evidence="10" type="ORF">MGAL_10B034111</name>
</gene>
<evidence type="ECO:0000313" key="11">
    <source>
        <dbReference type="Proteomes" id="UP000596742"/>
    </source>
</evidence>
<dbReference type="InterPro" id="IPR017452">
    <property type="entry name" value="GPCR_Rhodpsn_7TM"/>
</dbReference>
<keyword evidence="4" id="KW-0297">G-protein coupled receptor</keyword>
<evidence type="ECO:0000256" key="6">
    <source>
        <dbReference type="ARBA" id="ARBA00023170"/>
    </source>
</evidence>
<dbReference type="PROSITE" id="PS50262">
    <property type="entry name" value="G_PROTEIN_RECEP_F1_2"/>
    <property type="match status" value="1"/>
</dbReference>
<evidence type="ECO:0000313" key="10">
    <source>
        <dbReference type="EMBL" id="VDI23050.1"/>
    </source>
</evidence>
<organism evidence="10 11">
    <name type="scientific">Mytilus galloprovincialis</name>
    <name type="common">Mediterranean mussel</name>
    <dbReference type="NCBI Taxonomy" id="29158"/>
    <lineage>
        <taxon>Eukaryota</taxon>
        <taxon>Metazoa</taxon>
        <taxon>Spiralia</taxon>
        <taxon>Lophotrochozoa</taxon>
        <taxon>Mollusca</taxon>
        <taxon>Bivalvia</taxon>
        <taxon>Autobranchia</taxon>
        <taxon>Pteriomorphia</taxon>
        <taxon>Mytilida</taxon>
        <taxon>Mytiloidea</taxon>
        <taxon>Mytilidae</taxon>
        <taxon>Mytilinae</taxon>
        <taxon>Mytilus</taxon>
    </lineage>
</organism>
<dbReference type="EMBL" id="UYJE01003877">
    <property type="protein sequence ID" value="VDI23050.1"/>
    <property type="molecule type" value="Genomic_DNA"/>
</dbReference>
<feature type="domain" description="G-protein coupled receptors family 1 profile" evidence="9">
    <location>
        <begin position="71"/>
        <end position="335"/>
    </location>
</feature>
<evidence type="ECO:0000256" key="2">
    <source>
        <dbReference type="ARBA" id="ARBA00022692"/>
    </source>
</evidence>
<sequence length="419" mass="48880">MSHIGLFDPSAMTTNQSSWKHASTYISNTTSNSLTVPQLEPNIDEVHILTSVENYLWTYVSPVVILIGVFGNCLNIAVLKKMQFWRHTPLLLLAVLAVTDITVLLDGLLRYWIKYAFKLDIRTLSDASCKFNLYVIYFSMQYSSWILVCLIVDRFIKTNFPFLYMRLATIKKTCVIIIVIFTILSGINMHFFWTNGIKDEQCNDIKPEYLNFEKFVFVNLDFVVLSVLPFSIMLILNVFVYRALQQHHKFRSSSVVNSRNSRRTYTKRQFSQKLTRMLFFNSIYFLFSTFPISVYFIYDANNKFKDDLKNAKKHVAWSLLYLLQYSNYSINFLLYAACNKVFREKAKEIFGLKPKGCRYKNKRENNQRSSSISHRTTSINDSVNTLVSGTYDEHSDYSEYIQTNANEYVDQNPNTQTAV</sequence>
<dbReference type="PANTHER" id="PTHR24243">
    <property type="entry name" value="G-PROTEIN COUPLED RECEPTOR"/>
    <property type="match status" value="1"/>
</dbReference>
<dbReference type="Proteomes" id="UP000596742">
    <property type="component" value="Unassembled WGS sequence"/>
</dbReference>
<evidence type="ECO:0000256" key="7">
    <source>
        <dbReference type="ARBA" id="ARBA00023224"/>
    </source>
</evidence>
<dbReference type="Gene3D" id="1.20.1070.10">
    <property type="entry name" value="Rhodopsin 7-helix transmembrane proteins"/>
    <property type="match status" value="1"/>
</dbReference>
<dbReference type="GO" id="GO:0005886">
    <property type="term" value="C:plasma membrane"/>
    <property type="evidence" value="ECO:0007669"/>
    <property type="project" value="TreeGrafter"/>
</dbReference>
<dbReference type="PANTHER" id="PTHR24243:SF230">
    <property type="entry name" value="G-PROTEIN COUPLED RECEPTORS FAMILY 1 PROFILE DOMAIN-CONTAINING PROTEIN"/>
    <property type="match status" value="1"/>
</dbReference>
<feature type="transmembrane region" description="Helical" evidence="8">
    <location>
        <begin position="90"/>
        <end position="113"/>
    </location>
</feature>
<evidence type="ECO:0000256" key="1">
    <source>
        <dbReference type="ARBA" id="ARBA00004141"/>
    </source>
</evidence>
<feature type="transmembrane region" description="Helical" evidence="8">
    <location>
        <begin position="56"/>
        <end position="78"/>
    </location>
</feature>